<dbReference type="InterPro" id="IPR006076">
    <property type="entry name" value="FAD-dep_OxRdtase"/>
</dbReference>
<dbReference type="PANTHER" id="PTHR13847:SF201">
    <property type="entry name" value="PUTATIBE OXIDOREDUCTASE"/>
    <property type="match status" value="1"/>
</dbReference>
<dbReference type="GO" id="GO:0005737">
    <property type="term" value="C:cytoplasm"/>
    <property type="evidence" value="ECO:0007669"/>
    <property type="project" value="TreeGrafter"/>
</dbReference>
<sequence length="412" mass="45734">MSLHFGHLFWPTTHPRPRRYPALDSAKRTRAVIIGGGMSGITCGYALAGSGIDAVLIEQGYIAAGSTSSNTGLLQYSNDTMLSEFAETIGEEKAVTFYKACGHASERLHVIAERLPRDVQFKKRSSLYYASTPKDVPALRKEYEILNKHGFGAEWWDEDKIISSFPFRKSAAIVTNGDAEVNPFLFVHSLADEAYARGLSIHENTLMLSVEPAQSGYVVRTTGGDIHAEHVIYAVGYAPEQAGGRWVKAKLNRSYAIVTDSIPSLADWHERFMLWETARPYLYARTTTDDRIVVGGLDENVRQPILTERDLLAHSLRLLSELKLLFPNYEPRIRYEWCATFGESEDGLPWIGEDPDRPGQHYLLGYGGNGTIYSMLGAEIIRDRLLGIDNPIASIVRPDRHVVIPGSGASSS</sequence>
<dbReference type="Proteomes" id="UP000282076">
    <property type="component" value="Unassembled WGS sequence"/>
</dbReference>
<protein>
    <submittedName>
        <fullName evidence="2">FAD-binding oxidoreductase</fullName>
    </submittedName>
</protein>
<dbReference type="AlphaFoldDB" id="A0A494XCH3"/>
<accession>A0A494XCH3</accession>
<dbReference type="PANTHER" id="PTHR13847">
    <property type="entry name" value="SARCOSINE DEHYDROGENASE-RELATED"/>
    <property type="match status" value="1"/>
</dbReference>
<gene>
    <name evidence="2" type="ORF">D7Z26_25150</name>
</gene>
<organism evidence="2 3">
    <name type="scientific">Cohnella endophytica</name>
    <dbReference type="NCBI Taxonomy" id="2419778"/>
    <lineage>
        <taxon>Bacteria</taxon>
        <taxon>Bacillati</taxon>
        <taxon>Bacillota</taxon>
        <taxon>Bacilli</taxon>
        <taxon>Bacillales</taxon>
        <taxon>Paenibacillaceae</taxon>
        <taxon>Cohnella</taxon>
    </lineage>
</organism>
<dbReference type="RefSeq" id="WP_120979792.1">
    <property type="nucleotide sequence ID" value="NZ_RBZM01000014.1"/>
</dbReference>
<dbReference type="Gene3D" id="3.50.50.60">
    <property type="entry name" value="FAD/NAD(P)-binding domain"/>
    <property type="match status" value="1"/>
</dbReference>
<evidence type="ECO:0000313" key="3">
    <source>
        <dbReference type="Proteomes" id="UP000282076"/>
    </source>
</evidence>
<comment type="caution">
    <text evidence="2">The sequence shown here is derived from an EMBL/GenBank/DDBJ whole genome shotgun (WGS) entry which is preliminary data.</text>
</comment>
<dbReference type="SUPFAM" id="SSF51905">
    <property type="entry name" value="FAD/NAD(P)-binding domain"/>
    <property type="match status" value="1"/>
</dbReference>
<dbReference type="InterPro" id="IPR036188">
    <property type="entry name" value="FAD/NAD-bd_sf"/>
</dbReference>
<evidence type="ECO:0000259" key="1">
    <source>
        <dbReference type="Pfam" id="PF01266"/>
    </source>
</evidence>
<keyword evidence="3" id="KW-1185">Reference proteome</keyword>
<dbReference type="EMBL" id="RBZM01000014">
    <property type="protein sequence ID" value="RKP45839.1"/>
    <property type="molecule type" value="Genomic_DNA"/>
</dbReference>
<dbReference type="Pfam" id="PF01266">
    <property type="entry name" value="DAO"/>
    <property type="match status" value="1"/>
</dbReference>
<evidence type="ECO:0000313" key="2">
    <source>
        <dbReference type="EMBL" id="RKP45839.1"/>
    </source>
</evidence>
<dbReference type="OrthoDB" id="571248at2"/>
<name>A0A494XCH3_9BACL</name>
<proteinExistence type="predicted"/>
<dbReference type="Gene3D" id="3.30.9.10">
    <property type="entry name" value="D-Amino Acid Oxidase, subunit A, domain 2"/>
    <property type="match status" value="1"/>
</dbReference>
<reference evidence="2 3" key="1">
    <citation type="submission" date="2018-10" db="EMBL/GenBank/DDBJ databases">
        <title>Cohnella sp. M2MS4P-1, whole genome shotgun sequence.</title>
        <authorList>
            <person name="Tuo L."/>
        </authorList>
    </citation>
    <scope>NUCLEOTIDE SEQUENCE [LARGE SCALE GENOMIC DNA]</scope>
    <source>
        <strain evidence="2 3">M2MS4P-1</strain>
    </source>
</reference>
<feature type="domain" description="FAD dependent oxidoreductase" evidence="1">
    <location>
        <begin position="31"/>
        <end position="383"/>
    </location>
</feature>